<keyword evidence="3" id="KW-0732">Signal</keyword>
<dbReference type="Pfam" id="PF13927">
    <property type="entry name" value="Ig_3"/>
    <property type="match status" value="1"/>
</dbReference>
<dbReference type="PROSITE" id="PS50835">
    <property type="entry name" value="IG_LIKE"/>
    <property type="match status" value="2"/>
</dbReference>
<keyword evidence="6" id="KW-1015">Disulfide bond</keyword>
<evidence type="ECO:0000256" key="5">
    <source>
        <dbReference type="ARBA" id="ARBA00023136"/>
    </source>
</evidence>
<dbReference type="AlphaFoldDB" id="A0A8C4QPN4"/>
<evidence type="ECO:0000256" key="4">
    <source>
        <dbReference type="ARBA" id="ARBA00022737"/>
    </source>
</evidence>
<evidence type="ECO:0000256" key="6">
    <source>
        <dbReference type="ARBA" id="ARBA00023157"/>
    </source>
</evidence>
<dbReference type="GO" id="GO:0005886">
    <property type="term" value="C:plasma membrane"/>
    <property type="evidence" value="ECO:0007669"/>
    <property type="project" value="UniProtKB-SubCell"/>
</dbReference>
<evidence type="ECO:0000256" key="3">
    <source>
        <dbReference type="ARBA" id="ARBA00022729"/>
    </source>
</evidence>
<evidence type="ECO:0000256" key="7">
    <source>
        <dbReference type="ARBA" id="ARBA00023180"/>
    </source>
</evidence>
<reference evidence="10" key="2">
    <citation type="submission" date="2025-09" db="UniProtKB">
        <authorList>
            <consortium name="Ensembl"/>
        </authorList>
    </citation>
    <scope>IDENTIFICATION</scope>
</reference>
<keyword evidence="7" id="KW-0325">Glycoprotein</keyword>
<keyword evidence="8" id="KW-0393">Immunoglobulin domain</keyword>
<dbReference type="SMART" id="SM00408">
    <property type="entry name" value="IGc2"/>
    <property type="match status" value="1"/>
</dbReference>
<keyword evidence="11" id="KW-1185">Reference proteome</keyword>
<comment type="subcellular location">
    <subcellularLocation>
        <location evidence="1">Cell membrane</location>
    </subcellularLocation>
</comment>
<dbReference type="Gene3D" id="2.60.40.10">
    <property type="entry name" value="Immunoglobulins"/>
    <property type="match status" value="2"/>
</dbReference>
<keyword evidence="4" id="KW-0677">Repeat</keyword>
<keyword evidence="2" id="KW-1003">Cell membrane</keyword>
<dbReference type="Proteomes" id="UP000694388">
    <property type="component" value="Unplaced"/>
</dbReference>
<dbReference type="InterPro" id="IPR050958">
    <property type="entry name" value="Cell_Adh-Cytoskel_Orgn"/>
</dbReference>
<evidence type="ECO:0000313" key="10">
    <source>
        <dbReference type="Ensembl" id="ENSEBUP00000018710.1"/>
    </source>
</evidence>
<feature type="domain" description="Ig-like" evidence="9">
    <location>
        <begin position="201"/>
        <end position="283"/>
    </location>
</feature>
<organism evidence="10 11">
    <name type="scientific">Eptatretus burgeri</name>
    <name type="common">Inshore hagfish</name>
    <dbReference type="NCBI Taxonomy" id="7764"/>
    <lineage>
        <taxon>Eukaryota</taxon>
        <taxon>Metazoa</taxon>
        <taxon>Chordata</taxon>
        <taxon>Craniata</taxon>
        <taxon>Vertebrata</taxon>
        <taxon>Cyclostomata</taxon>
        <taxon>Myxini</taxon>
        <taxon>Myxiniformes</taxon>
        <taxon>Myxinidae</taxon>
        <taxon>Eptatretinae</taxon>
        <taxon>Eptatretus</taxon>
    </lineage>
</organism>
<evidence type="ECO:0000256" key="2">
    <source>
        <dbReference type="ARBA" id="ARBA00022475"/>
    </source>
</evidence>
<dbReference type="InterPro" id="IPR036179">
    <property type="entry name" value="Ig-like_dom_sf"/>
</dbReference>
<proteinExistence type="predicted"/>
<keyword evidence="5" id="KW-0472">Membrane</keyword>
<dbReference type="InterPro" id="IPR007110">
    <property type="entry name" value="Ig-like_dom"/>
</dbReference>
<dbReference type="PANTHER" id="PTHR45080">
    <property type="entry name" value="CONTACTIN 5"/>
    <property type="match status" value="1"/>
</dbReference>
<dbReference type="SUPFAM" id="SSF48726">
    <property type="entry name" value="Immunoglobulin"/>
    <property type="match status" value="2"/>
</dbReference>
<feature type="domain" description="Ig-like" evidence="9">
    <location>
        <begin position="99"/>
        <end position="194"/>
    </location>
</feature>
<protein>
    <recommendedName>
        <fullName evidence="9">Ig-like domain-containing protein</fullName>
    </recommendedName>
</protein>
<dbReference type="InterPro" id="IPR003599">
    <property type="entry name" value="Ig_sub"/>
</dbReference>
<dbReference type="InterPro" id="IPR013783">
    <property type="entry name" value="Ig-like_fold"/>
</dbReference>
<dbReference type="PANTHER" id="PTHR45080:SF8">
    <property type="entry name" value="IG-LIKE DOMAIN-CONTAINING PROTEIN"/>
    <property type="match status" value="1"/>
</dbReference>
<name>A0A8C4QPN4_EPTBU</name>
<reference evidence="10" key="1">
    <citation type="submission" date="2025-08" db="UniProtKB">
        <authorList>
            <consortium name="Ensembl"/>
        </authorList>
    </citation>
    <scope>IDENTIFICATION</scope>
</reference>
<dbReference type="FunFam" id="2.60.40.10:FF:000328">
    <property type="entry name" value="CLUMA_CG000981, isoform A"/>
    <property type="match status" value="1"/>
</dbReference>
<evidence type="ECO:0000313" key="11">
    <source>
        <dbReference type="Proteomes" id="UP000694388"/>
    </source>
</evidence>
<evidence type="ECO:0000256" key="1">
    <source>
        <dbReference type="ARBA" id="ARBA00004236"/>
    </source>
</evidence>
<dbReference type="Ensembl" id="ENSEBUT00000019286.1">
    <property type="protein sequence ID" value="ENSEBUP00000018710.1"/>
    <property type="gene ID" value="ENSEBUG00000011682.1"/>
</dbReference>
<evidence type="ECO:0000259" key="9">
    <source>
        <dbReference type="PROSITE" id="PS50835"/>
    </source>
</evidence>
<dbReference type="GeneTree" id="ENSGT00940000158516"/>
<dbReference type="InterPro" id="IPR003598">
    <property type="entry name" value="Ig_sub2"/>
</dbReference>
<evidence type="ECO:0000256" key="8">
    <source>
        <dbReference type="ARBA" id="ARBA00023319"/>
    </source>
</evidence>
<dbReference type="GO" id="GO:0007156">
    <property type="term" value="P:homophilic cell adhesion via plasma membrane adhesion molecules"/>
    <property type="evidence" value="ECO:0007669"/>
    <property type="project" value="TreeGrafter"/>
</dbReference>
<sequence>SFRCTPTLSVLCVPAPHLQRPLLPRLYLLRTSSFIPFSSHASFNHPSPTSILLLLLLLLLVLPSLHSPPCNSLRGFTDRLCRRQTRFADLNTNGSTWIPHEAITSPAAPSSSPSSSQHLHRCEIPSTAKQVAWLNRSAILFAKDLRWTQDQRISLERRSPTQYGLRVREVGLRDEGPYTCSLQGQGFPHTATLYLLVQVPPIITEISEDLTIEEGSNVTAFCSATGRPEPAVSWRHLSPSARMEEIEGEVLFLERVSRTQAGEYQCSAANDVTIADTRRLRLTVNYVPSDVEIRSTGMLLGRAGSLRCQASAVPLPWFT</sequence>
<accession>A0A8C4QPN4</accession>
<dbReference type="SMART" id="SM00409">
    <property type="entry name" value="IG"/>
    <property type="match status" value="2"/>
</dbReference>